<feature type="transmembrane region" description="Helical" evidence="1">
    <location>
        <begin position="165"/>
        <end position="189"/>
    </location>
</feature>
<evidence type="ECO:0008006" key="3">
    <source>
        <dbReference type="Google" id="ProtNLM"/>
    </source>
</evidence>
<keyword evidence="1" id="KW-0812">Transmembrane</keyword>
<feature type="transmembrane region" description="Helical" evidence="1">
    <location>
        <begin position="123"/>
        <end position="145"/>
    </location>
</feature>
<evidence type="ECO:0000256" key="1">
    <source>
        <dbReference type="SAM" id="Phobius"/>
    </source>
</evidence>
<sequence>MTQRLVDEARPAHRTGRFGDARPAWLAGVLAVALCAVAVVAGFQAIDPDWARASLGAGDGAGADLGTGQILARNAAVALFLYTGVATGGISTALGVVMTSMYVGATMAVGVENAGAGALFGQILTYAPFEFVGLIVAAAAGLLPVCTAIMSPPPSLEGASAFRRYIHGITASIPLLVLSLALLTVGAVIEAIQISHTSGGLL</sequence>
<keyword evidence="1" id="KW-1133">Transmembrane helix</keyword>
<organism evidence="2">
    <name type="scientific">metagenome</name>
    <dbReference type="NCBI Taxonomy" id="256318"/>
    <lineage>
        <taxon>unclassified sequences</taxon>
        <taxon>metagenomes</taxon>
    </lineage>
</organism>
<evidence type="ECO:0000313" key="2">
    <source>
        <dbReference type="EMBL" id="CUR54888.1"/>
    </source>
</evidence>
<gene>
    <name evidence="2" type="ORF">NOCA2220079</name>
</gene>
<reference evidence="2" key="1">
    <citation type="submission" date="2015-08" db="EMBL/GenBank/DDBJ databases">
        <authorList>
            <person name="Babu N.S."/>
            <person name="Beckwith C.J."/>
            <person name="Beseler K.G."/>
            <person name="Brison A."/>
            <person name="Carone J.V."/>
            <person name="Caskin T.P."/>
            <person name="Diamond M."/>
            <person name="Durham M.E."/>
            <person name="Foxe J.M."/>
            <person name="Go M."/>
            <person name="Henderson B.A."/>
            <person name="Jones I.B."/>
            <person name="McGettigan J.A."/>
            <person name="Micheletti S.J."/>
            <person name="Nasrallah M.E."/>
            <person name="Ortiz D."/>
            <person name="Piller C.R."/>
            <person name="Privatt S.R."/>
            <person name="Schneider S.L."/>
            <person name="Sharp S."/>
            <person name="Smith T.C."/>
            <person name="Stanton J.D."/>
            <person name="Ullery H.E."/>
            <person name="Wilson R.J."/>
            <person name="Serrano M.G."/>
            <person name="Buck G."/>
            <person name="Lee V."/>
            <person name="Wang Y."/>
            <person name="Carvalho R."/>
            <person name="Voegtly L."/>
            <person name="Shi R."/>
            <person name="Duckworth R."/>
            <person name="Johnson A."/>
            <person name="Loviza R."/>
            <person name="Walstead R."/>
            <person name="Shah Z."/>
            <person name="Kiflezghi M."/>
            <person name="Wade K."/>
            <person name="Ball S.L."/>
            <person name="Bradley K.W."/>
            <person name="Asai D.J."/>
            <person name="Bowman C.A."/>
            <person name="Russell D.A."/>
            <person name="Pope W.H."/>
            <person name="Jacobs-Sera D."/>
            <person name="Hendrix R.W."/>
            <person name="Hatfull G.F."/>
        </authorList>
    </citation>
    <scope>NUCLEOTIDE SEQUENCE</scope>
</reference>
<feature type="transmembrane region" description="Helical" evidence="1">
    <location>
        <begin position="24"/>
        <end position="46"/>
    </location>
</feature>
<keyword evidence="1" id="KW-0472">Membrane</keyword>
<proteinExistence type="predicted"/>
<protein>
    <recommendedName>
        <fullName evidence="3">Stage II sporulation protein M</fullName>
    </recommendedName>
</protein>
<name>A0A2P2BYP4_9ZZZZ</name>
<accession>A0A2P2BYP4</accession>
<dbReference type="EMBL" id="CZKA01000015">
    <property type="protein sequence ID" value="CUR54888.1"/>
    <property type="molecule type" value="Genomic_DNA"/>
</dbReference>
<dbReference type="AlphaFoldDB" id="A0A2P2BYP4"/>